<keyword evidence="3" id="KW-1185">Reference proteome</keyword>
<sequence>MATTGTTKAVVHRKISVHLGQLGVHRDSTTITKKLLHLEKGYRAAMVFLKSTGSGYGNPDPDIPIEEKMEDAKNQEPEVDFSCGLLELPEDVSPVATSQLITGFPSSVKPTPQPRVSEYPEKKCQDSKTPQKSLTIAEALQKKHEGSACHSGKEILSGRKEARAGRENCRRGTRGTSTTKTAR</sequence>
<feature type="region of interest" description="Disordered" evidence="1">
    <location>
        <begin position="102"/>
        <end position="183"/>
    </location>
</feature>
<accession>A0A1D1UP33</accession>
<dbReference type="Proteomes" id="UP000186922">
    <property type="component" value="Unassembled WGS sequence"/>
</dbReference>
<feature type="compositionally biased region" description="Low complexity" evidence="1">
    <location>
        <begin position="174"/>
        <end position="183"/>
    </location>
</feature>
<reference evidence="2 3" key="1">
    <citation type="journal article" date="2016" name="Nat. Commun.">
        <title>Extremotolerant tardigrade genome and improved radiotolerance of human cultured cells by tardigrade-unique protein.</title>
        <authorList>
            <person name="Hashimoto T."/>
            <person name="Horikawa D.D."/>
            <person name="Saito Y."/>
            <person name="Kuwahara H."/>
            <person name="Kozuka-Hata H."/>
            <person name="Shin-I T."/>
            <person name="Minakuchi Y."/>
            <person name="Ohishi K."/>
            <person name="Motoyama A."/>
            <person name="Aizu T."/>
            <person name="Enomoto A."/>
            <person name="Kondo K."/>
            <person name="Tanaka S."/>
            <person name="Hara Y."/>
            <person name="Koshikawa S."/>
            <person name="Sagara H."/>
            <person name="Miura T."/>
            <person name="Yokobori S."/>
            <person name="Miyagawa K."/>
            <person name="Suzuki Y."/>
            <person name="Kubo T."/>
            <person name="Oyama M."/>
            <person name="Kohara Y."/>
            <person name="Fujiyama A."/>
            <person name="Arakawa K."/>
            <person name="Katayama T."/>
            <person name="Toyoda A."/>
            <person name="Kunieda T."/>
        </authorList>
    </citation>
    <scope>NUCLEOTIDE SEQUENCE [LARGE SCALE GENOMIC DNA]</scope>
    <source>
        <strain evidence="2 3">YOKOZUNA-1</strain>
    </source>
</reference>
<evidence type="ECO:0000313" key="3">
    <source>
        <dbReference type="Proteomes" id="UP000186922"/>
    </source>
</evidence>
<dbReference type="OrthoDB" id="168171at2759"/>
<organism evidence="2 3">
    <name type="scientific">Ramazzottius varieornatus</name>
    <name type="common">Water bear</name>
    <name type="synonym">Tardigrade</name>
    <dbReference type="NCBI Taxonomy" id="947166"/>
    <lineage>
        <taxon>Eukaryota</taxon>
        <taxon>Metazoa</taxon>
        <taxon>Ecdysozoa</taxon>
        <taxon>Tardigrada</taxon>
        <taxon>Eutardigrada</taxon>
        <taxon>Parachela</taxon>
        <taxon>Hypsibioidea</taxon>
        <taxon>Ramazzottiidae</taxon>
        <taxon>Ramazzottius</taxon>
    </lineage>
</organism>
<feature type="compositionally biased region" description="Basic and acidic residues" evidence="1">
    <location>
        <begin position="140"/>
        <end position="170"/>
    </location>
</feature>
<comment type="caution">
    <text evidence="2">The sequence shown here is derived from an EMBL/GenBank/DDBJ whole genome shotgun (WGS) entry which is preliminary data.</text>
</comment>
<gene>
    <name evidence="2" type="primary">RvY_01955</name>
    <name evidence="2" type="synonym">RvY_01955.1</name>
    <name evidence="2" type="ORF">RvY_01955-1</name>
</gene>
<protein>
    <submittedName>
        <fullName evidence="2">Uncharacterized protein</fullName>
    </submittedName>
</protein>
<proteinExistence type="predicted"/>
<evidence type="ECO:0000256" key="1">
    <source>
        <dbReference type="SAM" id="MobiDB-lite"/>
    </source>
</evidence>
<name>A0A1D1UP33_RAMVA</name>
<evidence type="ECO:0000313" key="2">
    <source>
        <dbReference type="EMBL" id="GAU89402.1"/>
    </source>
</evidence>
<dbReference type="EMBL" id="BDGG01000001">
    <property type="protein sequence ID" value="GAU89402.1"/>
    <property type="molecule type" value="Genomic_DNA"/>
</dbReference>
<dbReference type="AlphaFoldDB" id="A0A1D1UP33"/>